<dbReference type="RefSeq" id="WP_110377095.1">
    <property type="nucleotide sequence ID" value="NZ_JAHBRY010000001.1"/>
</dbReference>
<dbReference type="GO" id="GO:0003677">
    <property type="term" value="F:DNA binding"/>
    <property type="evidence" value="ECO:0007669"/>
    <property type="project" value="InterPro"/>
</dbReference>
<protein>
    <submittedName>
        <fullName evidence="3">Helix-turn-helix protein</fullName>
    </submittedName>
</protein>
<evidence type="ECO:0000313" key="3">
    <source>
        <dbReference type="EMBL" id="PXW54636.1"/>
    </source>
</evidence>
<dbReference type="Gene3D" id="1.10.260.40">
    <property type="entry name" value="lambda repressor-like DNA-binding domains"/>
    <property type="match status" value="1"/>
</dbReference>
<proteinExistence type="predicted"/>
<dbReference type="CDD" id="cd00093">
    <property type="entry name" value="HTH_XRE"/>
    <property type="match status" value="1"/>
</dbReference>
<gene>
    <name evidence="3" type="ORF">C7450_111168</name>
</gene>
<dbReference type="AlphaFoldDB" id="A0A2V3TZ13"/>
<dbReference type="PROSITE" id="PS50943">
    <property type="entry name" value="HTH_CROC1"/>
    <property type="match status" value="1"/>
</dbReference>
<dbReference type="SMART" id="SM00530">
    <property type="entry name" value="HTH_XRE"/>
    <property type="match status" value="1"/>
</dbReference>
<dbReference type="OrthoDB" id="3782725at2"/>
<feature type="compositionally biased region" description="Basic and acidic residues" evidence="1">
    <location>
        <begin position="79"/>
        <end position="89"/>
    </location>
</feature>
<name>A0A2V3TZ13_9HYPH</name>
<evidence type="ECO:0000256" key="1">
    <source>
        <dbReference type="SAM" id="MobiDB-lite"/>
    </source>
</evidence>
<dbReference type="EMBL" id="QJJK01000011">
    <property type="protein sequence ID" value="PXW54636.1"/>
    <property type="molecule type" value="Genomic_DNA"/>
</dbReference>
<evidence type="ECO:0000259" key="2">
    <source>
        <dbReference type="PROSITE" id="PS50943"/>
    </source>
</evidence>
<comment type="caution">
    <text evidence="3">The sequence shown here is derived from an EMBL/GenBank/DDBJ whole genome shotgun (WGS) entry which is preliminary data.</text>
</comment>
<reference evidence="3 4" key="1">
    <citation type="submission" date="2018-05" db="EMBL/GenBank/DDBJ databases">
        <title>Genomic Encyclopedia of Type Strains, Phase IV (KMG-IV): sequencing the most valuable type-strain genomes for metagenomic binning, comparative biology and taxonomic classification.</title>
        <authorList>
            <person name="Goeker M."/>
        </authorList>
    </citation>
    <scope>NUCLEOTIDE SEQUENCE [LARGE SCALE GENOMIC DNA]</scope>
    <source>
        <strain evidence="3 4">DSM 6462</strain>
    </source>
</reference>
<accession>A0A2V3TZ13</accession>
<keyword evidence="4" id="KW-1185">Reference proteome</keyword>
<dbReference type="SUPFAM" id="SSF47413">
    <property type="entry name" value="lambda repressor-like DNA-binding domains"/>
    <property type="match status" value="1"/>
</dbReference>
<dbReference type="Proteomes" id="UP000248021">
    <property type="component" value="Unassembled WGS sequence"/>
</dbReference>
<evidence type="ECO:0000313" key="4">
    <source>
        <dbReference type="Proteomes" id="UP000248021"/>
    </source>
</evidence>
<organism evidence="3 4">
    <name type="scientific">Chelatococcus asaccharovorans</name>
    <dbReference type="NCBI Taxonomy" id="28210"/>
    <lineage>
        <taxon>Bacteria</taxon>
        <taxon>Pseudomonadati</taxon>
        <taxon>Pseudomonadota</taxon>
        <taxon>Alphaproteobacteria</taxon>
        <taxon>Hyphomicrobiales</taxon>
        <taxon>Chelatococcaceae</taxon>
        <taxon>Chelatococcus</taxon>
    </lineage>
</organism>
<dbReference type="InterPro" id="IPR001387">
    <property type="entry name" value="Cro/C1-type_HTH"/>
</dbReference>
<sequence>MIDPPRCRAARAILGWSQADLCAAAKVGRATLTDFEAGKRTPYERTLRDIQAALEAAGIIFIDEDATSAAGGPGVRLAKRQDEGIRPDELTSANDG</sequence>
<dbReference type="Pfam" id="PF01381">
    <property type="entry name" value="HTH_3"/>
    <property type="match status" value="1"/>
</dbReference>
<feature type="region of interest" description="Disordered" evidence="1">
    <location>
        <begin position="71"/>
        <end position="96"/>
    </location>
</feature>
<feature type="domain" description="HTH cro/C1-type" evidence="2">
    <location>
        <begin position="8"/>
        <end position="60"/>
    </location>
</feature>
<dbReference type="InterPro" id="IPR010982">
    <property type="entry name" value="Lambda_DNA-bd_dom_sf"/>
</dbReference>